<dbReference type="Proteomes" id="UP001408594">
    <property type="component" value="Unassembled WGS sequence"/>
</dbReference>
<name>A0ABP9WSY7_9GAMM</name>
<evidence type="ECO:0000313" key="2">
    <source>
        <dbReference type="Proteomes" id="UP001408594"/>
    </source>
</evidence>
<gene>
    <name evidence="1" type="ORF">Maes01_02814</name>
</gene>
<proteinExistence type="predicted"/>
<accession>A0ABP9WSY7</accession>
<dbReference type="EMBL" id="BAABRT010000046">
    <property type="protein sequence ID" value="GAA5526215.1"/>
    <property type="molecule type" value="Genomic_DNA"/>
</dbReference>
<evidence type="ECO:0008006" key="3">
    <source>
        <dbReference type="Google" id="ProtNLM"/>
    </source>
</evidence>
<dbReference type="PROSITE" id="PS51257">
    <property type="entry name" value="PROKAR_LIPOPROTEIN"/>
    <property type="match status" value="1"/>
</dbReference>
<dbReference type="RefSeq" id="WP_345552547.1">
    <property type="nucleotide sequence ID" value="NZ_BAABRT010000046.1"/>
</dbReference>
<organism evidence="1 2">
    <name type="scientific">Microbulbifer aestuariivivens</name>
    <dbReference type="NCBI Taxonomy" id="1908308"/>
    <lineage>
        <taxon>Bacteria</taxon>
        <taxon>Pseudomonadati</taxon>
        <taxon>Pseudomonadota</taxon>
        <taxon>Gammaproteobacteria</taxon>
        <taxon>Cellvibrionales</taxon>
        <taxon>Microbulbiferaceae</taxon>
        <taxon>Microbulbifer</taxon>
    </lineage>
</organism>
<protein>
    <recommendedName>
        <fullName evidence="3">Lipoprotein</fullName>
    </recommendedName>
</protein>
<sequence length="175" mass="19678">MRNFLQGVFIIFVTGILFGCGKNPILGKWEIVTAGEPLNPLTCRTINFLKDREICDSFTIEIEYEVLDQMVIVSAKEQSLLLSGGIAISIINNNLIYYRDPTSGKKIYYQRNESAEVTPEAIEYSMKYSVSELEKSCKAAPVKVEHESKYWSEIAPKKIKADICRALQIKLASSG</sequence>
<reference evidence="1 2" key="1">
    <citation type="submission" date="2024-02" db="EMBL/GenBank/DDBJ databases">
        <title>Microbulbifer aestuariivivens NBRC 112533.</title>
        <authorList>
            <person name="Ichikawa N."/>
            <person name="Katano-Makiyama Y."/>
            <person name="Hidaka K."/>
        </authorList>
    </citation>
    <scope>NUCLEOTIDE SEQUENCE [LARGE SCALE GENOMIC DNA]</scope>
    <source>
        <strain evidence="1 2">NBRC 112533</strain>
    </source>
</reference>
<evidence type="ECO:0000313" key="1">
    <source>
        <dbReference type="EMBL" id="GAA5526215.1"/>
    </source>
</evidence>
<keyword evidence="2" id="KW-1185">Reference proteome</keyword>
<comment type="caution">
    <text evidence="1">The sequence shown here is derived from an EMBL/GenBank/DDBJ whole genome shotgun (WGS) entry which is preliminary data.</text>
</comment>